<reference evidence="2" key="1">
    <citation type="submission" date="2016-04" db="EMBL/GenBank/DDBJ databases">
        <title>Draft genome sequence of Paludibacter jiangxiensis strain NM7.</title>
        <authorList>
            <person name="Qiu Y."/>
            <person name="Matsuura N."/>
            <person name="Ohashi A."/>
            <person name="Tourlousse M.D."/>
            <person name="Sekiguchi Y."/>
        </authorList>
    </citation>
    <scope>NUCLEOTIDE SEQUENCE [LARGE SCALE GENOMIC DNA]</scope>
    <source>
        <strain evidence="2">NM7</strain>
    </source>
</reference>
<evidence type="ECO:0000313" key="1">
    <source>
        <dbReference type="EMBL" id="GAT62346.1"/>
    </source>
</evidence>
<evidence type="ECO:0000313" key="2">
    <source>
        <dbReference type="Proteomes" id="UP000076586"/>
    </source>
</evidence>
<accession>A0A161LIR4</accession>
<dbReference type="Proteomes" id="UP000076586">
    <property type="component" value="Unassembled WGS sequence"/>
</dbReference>
<sequence>MFPFLENGWELLCFACLWKFFVQKDDLFRSNDCFCVLIKKYLPFINGNICGEKITKY</sequence>
<reference evidence="2" key="2">
    <citation type="journal article" date="2017" name="Genome Announc.">
        <title>Draft genome sequence of Paludibacter jiangxiensis NM7(T), a propionate-producing fermentative bacterium.</title>
        <authorList>
            <person name="Qiu Y.-L."/>
            <person name="Tourlousse D.M."/>
            <person name="Matsuura N."/>
            <person name="Ohashi A."/>
            <person name="Sekiguchi Y."/>
        </authorList>
    </citation>
    <scope>NUCLEOTIDE SEQUENCE [LARGE SCALE GENOMIC DNA]</scope>
    <source>
        <strain evidence="2">NM7</strain>
    </source>
</reference>
<dbReference type="STRING" id="681398.PJIAN_1939"/>
<keyword evidence="2" id="KW-1185">Reference proteome</keyword>
<dbReference type="AlphaFoldDB" id="A0A161LIR4"/>
<comment type="caution">
    <text evidence="1">The sequence shown here is derived from an EMBL/GenBank/DDBJ whole genome shotgun (WGS) entry which is preliminary data.</text>
</comment>
<organism evidence="1 2">
    <name type="scientific">Paludibacter jiangxiensis</name>
    <dbReference type="NCBI Taxonomy" id="681398"/>
    <lineage>
        <taxon>Bacteria</taxon>
        <taxon>Pseudomonadati</taxon>
        <taxon>Bacteroidota</taxon>
        <taxon>Bacteroidia</taxon>
        <taxon>Bacteroidales</taxon>
        <taxon>Paludibacteraceae</taxon>
        <taxon>Paludibacter</taxon>
    </lineage>
</organism>
<dbReference type="EMBL" id="BDCR01000001">
    <property type="protein sequence ID" value="GAT62346.1"/>
    <property type="molecule type" value="Genomic_DNA"/>
</dbReference>
<proteinExistence type="predicted"/>
<protein>
    <submittedName>
        <fullName evidence="1">Uncharacterized protein</fullName>
    </submittedName>
</protein>
<name>A0A161LIR4_9BACT</name>
<gene>
    <name evidence="1" type="ORF">PJIAN_1939</name>
</gene>